<organism evidence="1 2">
    <name type="scientific">Fulvimarina manganoxydans</name>
    <dbReference type="NCBI Taxonomy" id="937218"/>
    <lineage>
        <taxon>Bacteria</taxon>
        <taxon>Pseudomonadati</taxon>
        <taxon>Pseudomonadota</taxon>
        <taxon>Alphaproteobacteria</taxon>
        <taxon>Hyphomicrobiales</taxon>
        <taxon>Aurantimonadaceae</taxon>
        <taxon>Fulvimarina</taxon>
    </lineage>
</organism>
<evidence type="ECO:0000313" key="2">
    <source>
        <dbReference type="Proteomes" id="UP000192656"/>
    </source>
</evidence>
<name>A0A1W2A0K4_9HYPH</name>
<dbReference type="EMBL" id="FWXR01000003">
    <property type="protein sequence ID" value="SMC54235.1"/>
    <property type="molecule type" value="Genomic_DNA"/>
</dbReference>
<accession>A0A1W2A0K4</accession>
<protein>
    <submittedName>
        <fullName evidence="1">Uncharacterized protein</fullName>
    </submittedName>
</protein>
<sequence length="61" mass="6405">MSTESDRELAELVGDALRSLEIVRAPKSDESYGRILGELADGGEVTSIVPAEADRENGAAS</sequence>
<evidence type="ECO:0000313" key="1">
    <source>
        <dbReference type="EMBL" id="SMC54235.1"/>
    </source>
</evidence>
<proteinExistence type="predicted"/>
<dbReference type="AlphaFoldDB" id="A0A1W2A0K4"/>
<gene>
    <name evidence="1" type="ORF">SAMN06297251_103275</name>
</gene>
<dbReference type="Proteomes" id="UP000192656">
    <property type="component" value="Unassembled WGS sequence"/>
</dbReference>
<dbReference type="RefSeq" id="WP_084409082.1">
    <property type="nucleotide sequence ID" value="NZ_FWXR01000003.1"/>
</dbReference>
<keyword evidence="2" id="KW-1185">Reference proteome</keyword>
<reference evidence="1 2" key="1">
    <citation type="submission" date="2017-04" db="EMBL/GenBank/DDBJ databases">
        <authorList>
            <person name="Afonso C.L."/>
            <person name="Miller P.J."/>
            <person name="Scott M.A."/>
            <person name="Spackman E."/>
            <person name="Goraichik I."/>
            <person name="Dimitrov K.M."/>
            <person name="Suarez D.L."/>
            <person name="Swayne D.E."/>
        </authorList>
    </citation>
    <scope>NUCLEOTIDE SEQUENCE [LARGE SCALE GENOMIC DNA]</scope>
    <source>
        <strain evidence="1 2">CGMCC 1.10972</strain>
    </source>
</reference>